<protein>
    <submittedName>
        <fullName evidence="1">Predicted protein</fullName>
    </submittedName>
</protein>
<dbReference type="AlphaFoldDB" id="B0DJN3"/>
<dbReference type="EMBL" id="DS547114">
    <property type="protein sequence ID" value="EDR05239.1"/>
    <property type="molecule type" value="Genomic_DNA"/>
</dbReference>
<dbReference type="SUPFAM" id="SSF51182">
    <property type="entry name" value="RmlC-like cupins"/>
    <property type="match status" value="1"/>
</dbReference>
<organism evidence="2">
    <name type="scientific">Laccaria bicolor (strain S238N-H82 / ATCC MYA-4686)</name>
    <name type="common">Bicoloured deceiver</name>
    <name type="synonym">Laccaria laccata var. bicolor</name>
    <dbReference type="NCBI Taxonomy" id="486041"/>
    <lineage>
        <taxon>Eukaryota</taxon>
        <taxon>Fungi</taxon>
        <taxon>Dikarya</taxon>
        <taxon>Basidiomycota</taxon>
        <taxon>Agaricomycotina</taxon>
        <taxon>Agaricomycetes</taxon>
        <taxon>Agaricomycetidae</taxon>
        <taxon>Agaricales</taxon>
        <taxon>Agaricineae</taxon>
        <taxon>Hydnangiaceae</taxon>
        <taxon>Laccaria</taxon>
    </lineage>
</organism>
<dbReference type="InterPro" id="IPR014710">
    <property type="entry name" value="RmlC-like_jellyroll"/>
</dbReference>
<accession>B0DJN3</accession>
<sequence length="125" mass="12982">MPVSVYKKSSLDVSTLQHVKNGVHQRDIYGNEDGGPPLTIGIVSVTKHDGGATAGKAPCSGYIIVTEGEISVEDVAKAGDISVLQPGDAVRVDKGTTITLSSPTSGKGFYITQLGFGSDLKKHLV</sequence>
<dbReference type="RefSeq" id="XP_001884204.1">
    <property type="nucleotide sequence ID" value="XM_001884169.1"/>
</dbReference>
<dbReference type="Proteomes" id="UP000001194">
    <property type="component" value="Unassembled WGS sequence"/>
</dbReference>
<evidence type="ECO:0000313" key="1">
    <source>
        <dbReference type="EMBL" id="EDR05239.1"/>
    </source>
</evidence>
<reference evidence="1 2" key="1">
    <citation type="journal article" date="2008" name="Nature">
        <title>The genome of Laccaria bicolor provides insights into mycorrhizal symbiosis.</title>
        <authorList>
            <person name="Martin F."/>
            <person name="Aerts A."/>
            <person name="Ahren D."/>
            <person name="Brun A."/>
            <person name="Danchin E.G.J."/>
            <person name="Duchaussoy F."/>
            <person name="Gibon J."/>
            <person name="Kohler A."/>
            <person name="Lindquist E."/>
            <person name="Pereda V."/>
            <person name="Salamov A."/>
            <person name="Shapiro H.J."/>
            <person name="Wuyts J."/>
            <person name="Blaudez D."/>
            <person name="Buee M."/>
            <person name="Brokstein P."/>
            <person name="Canbaeck B."/>
            <person name="Cohen D."/>
            <person name="Courty P.E."/>
            <person name="Coutinho P.M."/>
            <person name="Delaruelle C."/>
            <person name="Detter J.C."/>
            <person name="Deveau A."/>
            <person name="DiFazio S."/>
            <person name="Duplessis S."/>
            <person name="Fraissinet-Tachet L."/>
            <person name="Lucic E."/>
            <person name="Frey-Klett P."/>
            <person name="Fourrey C."/>
            <person name="Feussner I."/>
            <person name="Gay G."/>
            <person name="Grimwood J."/>
            <person name="Hoegger P.J."/>
            <person name="Jain P."/>
            <person name="Kilaru S."/>
            <person name="Labbe J."/>
            <person name="Lin Y.C."/>
            <person name="Legue V."/>
            <person name="Le Tacon F."/>
            <person name="Marmeisse R."/>
            <person name="Melayah D."/>
            <person name="Montanini B."/>
            <person name="Muratet M."/>
            <person name="Nehls U."/>
            <person name="Niculita-Hirzel H."/>
            <person name="Oudot-Le Secq M.P."/>
            <person name="Peter M."/>
            <person name="Quesneville H."/>
            <person name="Rajashekar B."/>
            <person name="Reich M."/>
            <person name="Rouhier N."/>
            <person name="Schmutz J."/>
            <person name="Yin T."/>
            <person name="Chalot M."/>
            <person name="Henrissat B."/>
            <person name="Kuees U."/>
            <person name="Lucas S."/>
            <person name="Van de Peer Y."/>
            <person name="Podila G.K."/>
            <person name="Polle A."/>
            <person name="Pukkila P.J."/>
            <person name="Richardson P.M."/>
            <person name="Rouze P."/>
            <person name="Sanders I.R."/>
            <person name="Stajich J.E."/>
            <person name="Tunlid A."/>
            <person name="Tuskan G."/>
            <person name="Grigoriev I.V."/>
        </authorList>
    </citation>
    <scope>NUCLEOTIDE SEQUENCE [LARGE SCALE GENOMIC DNA]</scope>
    <source>
        <strain evidence="2">S238N-H82 / ATCC MYA-4686</strain>
    </source>
</reference>
<name>B0DJN3_LACBS</name>
<dbReference type="GeneID" id="6079856"/>
<dbReference type="InParanoid" id="B0DJN3"/>
<dbReference type="HOGENOM" id="CLU_141740_1_0_1"/>
<keyword evidence="2" id="KW-1185">Reference proteome</keyword>
<proteinExistence type="predicted"/>
<dbReference type="Gene3D" id="2.60.120.10">
    <property type="entry name" value="Jelly Rolls"/>
    <property type="match status" value="1"/>
</dbReference>
<dbReference type="InterPro" id="IPR011051">
    <property type="entry name" value="RmlC_Cupin_sf"/>
</dbReference>
<evidence type="ECO:0000313" key="2">
    <source>
        <dbReference type="Proteomes" id="UP000001194"/>
    </source>
</evidence>
<dbReference type="KEGG" id="lbc:LACBIDRAFT_303535"/>
<gene>
    <name evidence="1" type="ORF">LACBIDRAFT_303535</name>
</gene>
<dbReference type="OrthoDB" id="3346152at2759"/>